<keyword evidence="7 10" id="KW-0456">Lyase</keyword>
<organism evidence="10 11">
    <name type="scientific">Bryocella elongata</name>
    <dbReference type="NCBI Taxonomy" id="863522"/>
    <lineage>
        <taxon>Bacteria</taxon>
        <taxon>Pseudomonadati</taxon>
        <taxon>Acidobacteriota</taxon>
        <taxon>Terriglobia</taxon>
        <taxon>Terriglobales</taxon>
        <taxon>Acidobacteriaceae</taxon>
        <taxon>Bryocella</taxon>
    </lineage>
</organism>
<evidence type="ECO:0000256" key="5">
    <source>
        <dbReference type="ARBA" id="ARBA00022898"/>
    </source>
</evidence>
<evidence type="ECO:0000256" key="7">
    <source>
        <dbReference type="ARBA" id="ARBA00023239"/>
    </source>
</evidence>
<dbReference type="EMBL" id="FNVA01000001">
    <property type="protein sequence ID" value="SEF60728.1"/>
    <property type="molecule type" value="Genomic_DNA"/>
</dbReference>
<dbReference type="Proteomes" id="UP000236728">
    <property type="component" value="Unassembled WGS sequence"/>
</dbReference>
<evidence type="ECO:0000256" key="2">
    <source>
        <dbReference type="ARBA" id="ARBA00009077"/>
    </source>
</evidence>
<evidence type="ECO:0000256" key="8">
    <source>
        <dbReference type="PIRSR" id="PIRSR001434-2"/>
    </source>
</evidence>
<keyword evidence="4" id="KW-0028">Amino-acid biosynthesis</keyword>
<proteinExistence type="inferred from homology"/>
<dbReference type="Pfam" id="PF01053">
    <property type="entry name" value="Cys_Met_Meta_PP"/>
    <property type="match status" value="1"/>
</dbReference>
<keyword evidence="11" id="KW-1185">Reference proteome</keyword>
<protein>
    <recommendedName>
        <fullName evidence="3">cysteine-S-conjugate beta-lyase</fullName>
        <ecNumber evidence="3">4.4.1.13</ecNumber>
    </recommendedName>
</protein>
<name>A0A1H5TET5_9BACT</name>
<comment type="cofactor">
    <cofactor evidence="1 9">
        <name>pyridoxal 5'-phosphate</name>
        <dbReference type="ChEBI" id="CHEBI:597326"/>
    </cofactor>
</comment>
<accession>A0A1H5TET5</accession>
<dbReference type="PIRSF" id="PIRSF001434">
    <property type="entry name" value="CGS"/>
    <property type="match status" value="1"/>
</dbReference>
<evidence type="ECO:0000256" key="6">
    <source>
        <dbReference type="ARBA" id="ARBA00023167"/>
    </source>
</evidence>
<dbReference type="OrthoDB" id="9780685at2"/>
<dbReference type="CDD" id="cd00614">
    <property type="entry name" value="CGS_like"/>
    <property type="match status" value="1"/>
</dbReference>
<keyword evidence="6" id="KW-0486">Methionine biosynthesis</keyword>
<dbReference type="PANTHER" id="PTHR11808">
    <property type="entry name" value="TRANS-SULFURATION ENZYME FAMILY MEMBER"/>
    <property type="match status" value="1"/>
</dbReference>
<dbReference type="FunFam" id="3.40.640.10:FF:000009">
    <property type="entry name" value="Cystathionine gamma-synthase homolog"/>
    <property type="match status" value="1"/>
</dbReference>
<evidence type="ECO:0000256" key="3">
    <source>
        <dbReference type="ARBA" id="ARBA00012224"/>
    </source>
</evidence>
<dbReference type="InterPro" id="IPR015424">
    <property type="entry name" value="PyrdxlP-dep_Trfase"/>
</dbReference>
<evidence type="ECO:0000256" key="1">
    <source>
        <dbReference type="ARBA" id="ARBA00001933"/>
    </source>
</evidence>
<dbReference type="EC" id="4.4.1.13" evidence="3"/>
<evidence type="ECO:0000256" key="4">
    <source>
        <dbReference type="ARBA" id="ARBA00022605"/>
    </source>
</evidence>
<dbReference type="PANTHER" id="PTHR11808:SF50">
    <property type="entry name" value="CYSTATHIONINE BETA-LYASE"/>
    <property type="match status" value="1"/>
</dbReference>
<dbReference type="PROSITE" id="PS00868">
    <property type="entry name" value="CYS_MET_METAB_PP"/>
    <property type="match status" value="1"/>
</dbReference>
<sequence>MGFGTHLVHYDVAPDDPNQPNVTPIYQTATFEQDHVDVGGRFEYSRSGNPTRKVLEDHIAALESGTHGFAFASGMAAITCVCRLLSAGDEILADWDLYGGAARLFGRVLDRAGVRLNISDALDLDRFRAAITPATKLVYIESPTNPLLRVLDLRAVAQLAHERGLLVAVDSSAMTPYLQRPLELGVDIVIHSATKYLSGHSDVTAGIVVVKDAELAKRIYFLQNAEGNALAPFECFLLLRGLKTLKLRMDAQQKNAIAVAEYLRTQPAVASVGYPGFGALVTARLGSFERAKQFAEALKLFKIAVSFGSVTSGISLPATMSHASVPPEQMKTREIPRDLLRISVGIEDIDDLLADLAEQLALLG</sequence>
<dbReference type="InterPro" id="IPR000277">
    <property type="entry name" value="Cys/Met-Metab_PyrdxlP-dep_enz"/>
</dbReference>
<reference evidence="10 11" key="1">
    <citation type="submission" date="2016-10" db="EMBL/GenBank/DDBJ databases">
        <authorList>
            <person name="de Groot N.N."/>
        </authorList>
    </citation>
    <scope>NUCLEOTIDE SEQUENCE [LARGE SCALE GENOMIC DNA]</scope>
    <source>
        <strain evidence="10 11">DSM 22489</strain>
    </source>
</reference>
<dbReference type="SUPFAM" id="SSF53383">
    <property type="entry name" value="PLP-dependent transferases"/>
    <property type="match status" value="1"/>
</dbReference>
<evidence type="ECO:0000313" key="11">
    <source>
        <dbReference type="Proteomes" id="UP000236728"/>
    </source>
</evidence>
<dbReference type="GO" id="GO:0047804">
    <property type="term" value="F:cysteine-S-conjugate beta-lyase activity"/>
    <property type="evidence" value="ECO:0007669"/>
    <property type="project" value="UniProtKB-EC"/>
</dbReference>
<dbReference type="InterPro" id="IPR015422">
    <property type="entry name" value="PyrdxlP-dep_Trfase_small"/>
</dbReference>
<dbReference type="InterPro" id="IPR015421">
    <property type="entry name" value="PyrdxlP-dep_Trfase_major"/>
</dbReference>
<dbReference type="Gene3D" id="3.40.640.10">
    <property type="entry name" value="Type I PLP-dependent aspartate aminotransferase-like (Major domain)"/>
    <property type="match status" value="1"/>
</dbReference>
<dbReference type="GO" id="GO:0019346">
    <property type="term" value="P:transsulfuration"/>
    <property type="evidence" value="ECO:0007669"/>
    <property type="project" value="InterPro"/>
</dbReference>
<dbReference type="AlphaFoldDB" id="A0A1H5TET5"/>
<comment type="similarity">
    <text evidence="2 9">Belongs to the trans-sulfuration enzymes family.</text>
</comment>
<dbReference type="GO" id="GO:0009086">
    <property type="term" value="P:methionine biosynthetic process"/>
    <property type="evidence" value="ECO:0007669"/>
    <property type="project" value="UniProtKB-KW"/>
</dbReference>
<gene>
    <name evidence="10" type="ORF">SAMN05421819_0565</name>
</gene>
<evidence type="ECO:0000313" key="10">
    <source>
        <dbReference type="EMBL" id="SEF60728.1"/>
    </source>
</evidence>
<dbReference type="Gene3D" id="3.90.1150.10">
    <property type="entry name" value="Aspartate Aminotransferase, domain 1"/>
    <property type="match status" value="1"/>
</dbReference>
<dbReference type="GO" id="GO:0030170">
    <property type="term" value="F:pyridoxal phosphate binding"/>
    <property type="evidence" value="ECO:0007669"/>
    <property type="project" value="InterPro"/>
</dbReference>
<keyword evidence="5 8" id="KW-0663">Pyridoxal phosphate</keyword>
<dbReference type="InterPro" id="IPR054542">
    <property type="entry name" value="Cys_met_metab_PP"/>
</dbReference>
<feature type="modified residue" description="N6-(pyridoxal phosphate)lysine" evidence="8">
    <location>
        <position position="195"/>
    </location>
</feature>
<evidence type="ECO:0000256" key="9">
    <source>
        <dbReference type="RuleBase" id="RU362118"/>
    </source>
</evidence>
<dbReference type="GO" id="GO:0005737">
    <property type="term" value="C:cytoplasm"/>
    <property type="evidence" value="ECO:0007669"/>
    <property type="project" value="TreeGrafter"/>
</dbReference>